<name>A0A401GVV8_9APHY</name>
<organism evidence="5 6">
    <name type="scientific">Sparassis crispa</name>
    <dbReference type="NCBI Taxonomy" id="139825"/>
    <lineage>
        <taxon>Eukaryota</taxon>
        <taxon>Fungi</taxon>
        <taxon>Dikarya</taxon>
        <taxon>Basidiomycota</taxon>
        <taxon>Agaricomycotina</taxon>
        <taxon>Agaricomycetes</taxon>
        <taxon>Polyporales</taxon>
        <taxon>Sparassidaceae</taxon>
        <taxon>Sparassis</taxon>
    </lineage>
</organism>
<dbReference type="Proteomes" id="UP000287166">
    <property type="component" value="Unassembled WGS sequence"/>
</dbReference>
<dbReference type="GO" id="GO:0005634">
    <property type="term" value="C:nucleus"/>
    <property type="evidence" value="ECO:0007669"/>
    <property type="project" value="UniProtKB-SubCell"/>
</dbReference>
<dbReference type="InterPro" id="IPR023779">
    <property type="entry name" value="Chromodomain_CS"/>
</dbReference>
<protein>
    <recommendedName>
        <fullName evidence="4">Chromo domain-containing protein</fullName>
    </recommendedName>
</protein>
<evidence type="ECO:0000256" key="3">
    <source>
        <dbReference type="SAM" id="MobiDB-lite"/>
    </source>
</evidence>
<dbReference type="InterPro" id="IPR016197">
    <property type="entry name" value="Chromo-like_dom_sf"/>
</dbReference>
<dbReference type="OrthoDB" id="433924at2759"/>
<dbReference type="InParanoid" id="A0A401GVV8"/>
<keyword evidence="2" id="KW-0539">Nucleus</keyword>
<evidence type="ECO:0000256" key="1">
    <source>
        <dbReference type="ARBA" id="ARBA00004123"/>
    </source>
</evidence>
<evidence type="ECO:0000313" key="5">
    <source>
        <dbReference type="EMBL" id="GBE86355.1"/>
    </source>
</evidence>
<evidence type="ECO:0000256" key="2">
    <source>
        <dbReference type="ARBA" id="ARBA00023242"/>
    </source>
</evidence>
<feature type="compositionally biased region" description="Polar residues" evidence="3">
    <location>
        <begin position="1"/>
        <end position="11"/>
    </location>
</feature>
<dbReference type="InterPro" id="IPR051219">
    <property type="entry name" value="Heterochromatin_chromo-domain"/>
</dbReference>
<reference evidence="5 6" key="1">
    <citation type="journal article" date="2018" name="Sci. Rep.">
        <title>Genome sequence of the cauliflower mushroom Sparassis crispa (Hanabiratake) and its association with beneficial usage.</title>
        <authorList>
            <person name="Kiyama R."/>
            <person name="Furutani Y."/>
            <person name="Kawaguchi K."/>
            <person name="Nakanishi T."/>
        </authorList>
    </citation>
    <scope>NUCLEOTIDE SEQUENCE [LARGE SCALE GENOMIC DNA]</scope>
</reference>
<dbReference type="AlphaFoldDB" id="A0A401GVV8"/>
<dbReference type="PROSITE" id="PS00598">
    <property type="entry name" value="CHROMO_1"/>
    <property type="match status" value="1"/>
</dbReference>
<dbReference type="STRING" id="139825.A0A401GVV8"/>
<keyword evidence="6" id="KW-1185">Reference proteome</keyword>
<feature type="region of interest" description="Disordered" evidence="3">
    <location>
        <begin position="1"/>
        <end position="35"/>
    </location>
</feature>
<dbReference type="CDD" id="cd00024">
    <property type="entry name" value="CD_CSD"/>
    <property type="match status" value="1"/>
</dbReference>
<feature type="domain" description="Chromo" evidence="4">
    <location>
        <begin position="377"/>
        <end position="423"/>
    </location>
</feature>
<comment type="caution">
    <text evidence="5">The sequence shown here is derived from an EMBL/GenBank/DDBJ whole genome shotgun (WGS) entry which is preliminary data.</text>
</comment>
<dbReference type="PANTHER" id="PTHR22812">
    <property type="entry name" value="CHROMOBOX PROTEIN"/>
    <property type="match status" value="1"/>
</dbReference>
<dbReference type="PROSITE" id="PS50013">
    <property type="entry name" value="CHROMO_2"/>
    <property type="match status" value="1"/>
</dbReference>
<accession>A0A401GVV8</accession>
<gene>
    <name evidence="5" type="ORF">SCP_0902340</name>
</gene>
<dbReference type="Pfam" id="PF18723">
    <property type="entry name" value="HMUDK_hel"/>
    <property type="match status" value="1"/>
</dbReference>
<sequence>MARTRPQSFQSAPRKRPAPRSSTAFMEGRKAVPPPKSVTIAGKKLPISPVLDTLFHFLAERHRIHQRRIAGDPSPWTRDPILAAYPFTNIFRVYDRTTQYILRHVIQEGSSDLHESCFRVMLFRFFNKVETWELLESSLGKVTWRDFSVRKYEEVLFSAEEALYCPAYIIPAPKLGAKANLSNHLRLVQLMMENDLPGHLEKVHHLKDAHGYLRLYPSMGDFTALQLLLDLNMLPHFNFSEDEWVALGPGALECIRKIFGPSVRGSEGEALTWLHSTQYSHFARMGITPDRIPRLCDSRPAGLTKVDFEHALCEVEKYSRAKHPHIVGRRRNVAKSAFSPKREPLTATLPKHWLKPRHAPTTLSRPPPIKKGGSEEYEVSHIIAERQAGQGYQYLVRWVGYGLEDDTWEPESALEHTANLDEWKVTKIKIWDGVGDFQAMGNNFTRTRGFYTAK</sequence>
<evidence type="ECO:0000313" key="6">
    <source>
        <dbReference type="Proteomes" id="UP000287166"/>
    </source>
</evidence>
<dbReference type="InterPro" id="IPR023780">
    <property type="entry name" value="Chromo_domain"/>
</dbReference>
<dbReference type="GeneID" id="38783272"/>
<dbReference type="SMART" id="SM00298">
    <property type="entry name" value="CHROMO"/>
    <property type="match status" value="1"/>
</dbReference>
<evidence type="ECO:0000259" key="4">
    <source>
        <dbReference type="PROSITE" id="PS50013"/>
    </source>
</evidence>
<dbReference type="EMBL" id="BFAD01000009">
    <property type="protein sequence ID" value="GBE86355.1"/>
    <property type="molecule type" value="Genomic_DNA"/>
</dbReference>
<dbReference type="InterPro" id="IPR040684">
    <property type="entry name" value="HMUDK_hel"/>
</dbReference>
<dbReference type="RefSeq" id="XP_027617268.1">
    <property type="nucleotide sequence ID" value="XM_027761467.1"/>
</dbReference>
<dbReference type="Pfam" id="PF00385">
    <property type="entry name" value="Chromo"/>
    <property type="match status" value="1"/>
</dbReference>
<dbReference type="SUPFAM" id="SSF54160">
    <property type="entry name" value="Chromo domain-like"/>
    <property type="match status" value="1"/>
</dbReference>
<proteinExistence type="predicted"/>
<dbReference type="GO" id="GO:0006338">
    <property type="term" value="P:chromatin remodeling"/>
    <property type="evidence" value="ECO:0007669"/>
    <property type="project" value="UniProtKB-ARBA"/>
</dbReference>
<comment type="subcellular location">
    <subcellularLocation>
        <location evidence="1">Nucleus</location>
    </subcellularLocation>
</comment>
<dbReference type="InterPro" id="IPR000953">
    <property type="entry name" value="Chromo/chromo_shadow_dom"/>
</dbReference>
<dbReference type="Gene3D" id="2.40.50.40">
    <property type="match status" value="1"/>
</dbReference>